<dbReference type="Pfam" id="PF13581">
    <property type="entry name" value="HATPase_c_2"/>
    <property type="match status" value="1"/>
</dbReference>
<gene>
    <name evidence="2" type="ORF">SDC9_48764</name>
</gene>
<feature type="domain" description="Histidine kinase/HSP90-like ATPase" evidence="1">
    <location>
        <begin position="42"/>
        <end position="130"/>
    </location>
</feature>
<dbReference type="SUPFAM" id="SSF55874">
    <property type="entry name" value="ATPase domain of HSP90 chaperone/DNA topoisomerase II/histidine kinase"/>
    <property type="match status" value="1"/>
</dbReference>
<dbReference type="InterPro" id="IPR003594">
    <property type="entry name" value="HATPase_dom"/>
</dbReference>
<dbReference type="Gene3D" id="3.30.565.10">
    <property type="entry name" value="Histidine kinase-like ATPase, C-terminal domain"/>
    <property type="match status" value="1"/>
</dbReference>
<dbReference type="AlphaFoldDB" id="A0A644WF91"/>
<name>A0A644WF91_9ZZZZ</name>
<accession>A0A644WF91</accession>
<dbReference type="EMBL" id="VSSQ01000874">
    <property type="protein sequence ID" value="MPM02515.1"/>
    <property type="molecule type" value="Genomic_DNA"/>
</dbReference>
<evidence type="ECO:0000313" key="2">
    <source>
        <dbReference type="EMBL" id="MPM02515.1"/>
    </source>
</evidence>
<proteinExistence type="predicted"/>
<dbReference type="CDD" id="cd16936">
    <property type="entry name" value="HATPase_RsbW-like"/>
    <property type="match status" value="1"/>
</dbReference>
<protein>
    <recommendedName>
        <fullName evidence="1">Histidine kinase/HSP90-like ATPase domain-containing protein</fullName>
    </recommendedName>
</protein>
<sequence>METRGTLLEIRFSTIEQFAPYRERILSVFRNLGEREGMLFFVALNEAVNNALIHGGTGGEGRAVELSVRDEGPRICAAIRNCGGCFSHDMKPDPEVFDNVFRESGRGVQIILHIADECSIGESGRLVSLCMHKPGAAAGGQGE</sequence>
<comment type="caution">
    <text evidence="2">The sequence shown here is derived from an EMBL/GenBank/DDBJ whole genome shotgun (WGS) entry which is preliminary data.</text>
</comment>
<dbReference type="InterPro" id="IPR036890">
    <property type="entry name" value="HATPase_C_sf"/>
</dbReference>
<reference evidence="2" key="1">
    <citation type="submission" date="2019-08" db="EMBL/GenBank/DDBJ databases">
        <authorList>
            <person name="Kucharzyk K."/>
            <person name="Murdoch R.W."/>
            <person name="Higgins S."/>
            <person name="Loffler F."/>
        </authorList>
    </citation>
    <scope>NUCLEOTIDE SEQUENCE</scope>
</reference>
<evidence type="ECO:0000259" key="1">
    <source>
        <dbReference type="Pfam" id="PF13581"/>
    </source>
</evidence>
<organism evidence="2">
    <name type="scientific">bioreactor metagenome</name>
    <dbReference type="NCBI Taxonomy" id="1076179"/>
    <lineage>
        <taxon>unclassified sequences</taxon>
        <taxon>metagenomes</taxon>
        <taxon>ecological metagenomes</taxon>
    </lineage>
</organism>